<sequence length="134" mass="14634">MRFISTEDAPRPGGHYSQAVVHQGVVYVAGQLPIVPETGEKCLGTVEEQTERTLLNLEAVLKAAGSGRDRVLRVTVYVSDISLWGRINAVYAGFFGDHRPARTVVPTRDLHYGFLVEIDAVAATDAGRTEEQQP</sequence>
<dbReference type="CDD" id="cd00448">
    <property type="entry name" value="YjgF_YER057c_UK114_family"/>
    <property type="match status" value="1"/>
</dbReference>
<dbReference type="RefSeq" id="WP_133957922.1">
    <property type="nucleotide sequence ID" value="NZ_SORI01000012.1"/>
</dbReference>
<proteinExistence type="inferred from homology"/>
<dbReference type="GO" id="GO:0019239">
    <property type="term" value="F:deaminase activity"/>
    <property type="evidence" value="ECO:0007669"/>
    <property type="project" value="TreeGrafter"/>
</dbReference>
<dbReference type="EMBL" id="SORI01000012">
    <property type="protein sequence ID" value="TDY59528.1"/>
    <property type="molecule type" value="Genomic_DNA"/>
</dbReference>
<dbReference type="Proteomes" id="UP000295066">
    <property type="component" value="Unassembled WGS sequence"/>
</dbReference>
<dbReference type="InterPro" id="IPR006175">
    <property type="entry name" value="YjgF/YER057c/UK114"/>
</dbReference>
<dbReference type="GO" id="GO:0005829">
    <property type="term" value="C:cytosol"/>
    <property type="evidence" value="ECO:0007669"/>
    <property type="project" value="TreeGrafter"/>
</dbReference>
<evidence type="ECO:0000256" key="1">
    <source>
        <dbReference type="ARBA" id="ARBA00010552"/>
    </source>
</evidence>
<dbReference type="Pfam" id="PF01042">
    <property type="entry name" value="Ribonuc_L-PSP"/>
    <property type="match status" value="1"/>
</dbReference>
<dbReference type="SUPFAM" id="SSF55298">
    <property type="entry name" value="YjgF-like"/>
    <property type="match status" value="1"/>
</dbReference>
<reference evidence="2 3" key="1">
    <citation type="submission" date="2019-03" db="EMBL/GenBank/DDBJ databases">
        <title>Genomic Encyclopedia of Type Strains, Phase IV (KMG-IV): sequencing the most valuable type-strain genomes for metagenomic binning, comparative biology and taxonomic classification.</title>
        <authorList>
            <person name="Goeker M."/>
        </authorList>
    </citation>
    <scope>NUCLEOTIDE SEQUENCE [LARGE SCALE GENOMIC DNA]</scope>
    <source>
        <strain evidence="2 3">DSM 25964</strain>
    </source>
</reference>
<organism evidence="2 3">
    <name type="scientific">Aminivibrio pyruvatiphilus</name>
    <dbReference type="NCBI Taxonomy" id="1005740"/>
    <lineage>
        <taxon>Bacteria</taxon>
        <taxon>Thermotogati</taxon>
        <taxon>Synergistota</taxon>
        <taxon>Synergistia</taxon>
        <taxon>Synergistales</taxon>
        <taxon>Aminobacteriaceae</taxon>
        <taxon>Aminivibrio</taxon>
    </lineage>
</organism>
<dbReference type="PANTHER" id="PTHR11803:SF58">
    <property type="entry name" value="PROTEIN HMF1-RELATED"/>
    <property type="match status" value="1"/>
</dbReference>
<dbReference type="InterPro" id="IPR035959">
    <property type="entry name" value="RutC-like_sf"/>
</dbReference>
<dbReference type="AlphaFoldDB" id="A0A4R8M478"/>
<comment type="caution">
    <text evidence="2">The sequence shown here is derived from an EMBL/GenBank/DDBJ whole genome shotgun (WGS) entry which is preliminary data.</text>
</comment>
<comment type="similarity">
    <text evidence="1">Belongs to the RutC family.</text>
</comment>
<dbReference type="PANTHER" id="PTHR11803">
    <property type="entry name" value="2-IMINOBUTANOATE/2-IMINOPROPANOATE DEAMINASE RIDA"/>
    <property type="match status" value="1"/>
</dbReference>
<dbReference type="NCBIfam" id="TIGR00004">
    <property type="entry name" value="Rid family detoxifying hydrolase"/>
    <property type="match status" value="1"/>
</dbReference>
<keyword evidence="3" id="KW-1185">Reference proteome</keyword>
<name>A0A4R8M478_9BACT</name>
<dbReference type="Gene3D" id="3.30.1330.40">
    <property type="entry name" value="RutC-like"/>
    <property type="match status" value="1"/>
</dbReference>
<evidence type="ECO:0000313" key="2">
    <source>
        <dbReference type="EMBL" id="TDY59528.1"/>
    </source>
</evidence>
<gene>
    <name evidence="2" type="ORF">C8D99_11236</name>
</gene>
<accession>A0A4R8M478</accession>
<dbReference type="OrthoDB" id="9803101at2"/>
<dbReference type="InterPro" id="IPR006056">
    <property type="entry name" value="RidA"/>
</dbReference>
<protein>
    <submittedName>
        <fullName evidence="2">2-iminobutanoate/2-iminopropanoate deaminase</fullName>
    </submittedName>
</protein>
<dbReference type="FunFam" id="3.30.1330.40:FF:000001">
    <property type="entry name" value="L-PSP family endoribonuclease"/>
    <property type="match status" value="1"/>
</dbReference>
<evidence type="ECO:0000313" key="3">
    <source>
        <dbReference type="Proteomes" id="UP000295066"/>
    </source>
</evidence>